<dbReference type="Pfam" id="PF07063">
    <property type="entry name" value="HGLS"/>
    <property type="match status" value="1"/>
</dbReference>
<accession>A0A1J8NKE1</accession>
<comment type="similarity">
    <text evidence="5">Belongs to the 2-oxoadipate dioxygenase/decarboxylase family.</text>
</comment>
<comment type="caution">
    <text evidence="8">The sequence shown here is derived from an EMBL/GenBank/DDBJ whole genome shotgun (WGS) entry which is preliminary data.</text>
</comment>
<proteinExistence type="inferred from homology"/>
<dbReference type="GO" id="GO:0051213">
    <property type="term" value="F:dioxygenase activity"/>
    <property type="evidence" value="ECO:0007669"/>
    <property type="project" value="UniProtKB-KW"/>
</dbReference>
<dbReference type="EMBL" id="LUKY01000030">
    <property type="protein sequence ID" value="OIZ95608.1"/>
    <property type="molecule type" value="Genomic_DNA"/>
</dbReference>
<dbReference type="RefSeq" id="WP_071662079.1">
    <property type="nucleotide sequence ID" value="NZ_LUKY01000030.1"/>
</dbReference>
<gene>
    <name evidence="8" type="ORF">A1D18_01615</name>
</gene>
<dbReference type="OrthoDB" id="506370at2"/>
<keyword evidence="9" id="KW-1185">Reference proteome</keyword>
<evidence type="ECO:0000256" key="4">
    <source>
        <dbReference type="ARBA" id="ARBA00023004"/>
    </source>
</evidence>
<evidence type="ECO:0000256" key="7">
    <source>
        <dbReference type="ARBA" id="ARBA00035045"/>
    </source>
</evidence>
<dbReference type="Gene3D" id="3.10.180.50">
    <property type="match status" value="1"/>
</dbReference>
<evidence type="ECO:0000313" key="9">
    <source>
        <dbReference type="Proteomes" id="UP000183924"/>
    </source>
</evidence>
<dbReference type="AlphaFoldDB" id="A0A1J8NKE1"/>
<evidence type="ECO:0000256" key="6">
    <source>
        <dbReference type="ARBA" id="ARBA00035023"/>
    </source>
</evidence>
<evidence type="ECO:0000256" key="3">
    <source>
        <dbReference type="ARBA" id="ARBA00023002"/>
    </source>
</evidence>
<protein>
    <recommendedName>
        <fullName evidence="6">2-oxoadipate dioxygenase/decarboxylase</fullName>
        <ecNumber evidence="6">1.13.11.93</ecNumber>
    </recommendedName>
    <alternativeName>
        <fullName evidence="7">2-hydroxyglutarate synthase</fullName>
    </alternativeName>
</protein>
<keyword evidence="2" id="KW-0223">Dioxygenase</keyword>
<dbReference type="EC" id="1.13.11.93" evidence="6"/>
<keyword evidence="4" id="KW-0408">Iron</keyword>
<evidence type="ECO:0000256" key="5">
    <source>
        <dbReference type="ARBA" id="ARBA00035013"/>
    </source>
</evidence>
<evidence type="ECO:0000313" key="8">
    <source>
        <dbReference type="EMBL" id="OIZ95608.1"/>
    </source>
</evidence>
<dbReference type="InterPro" id="IPR009770">
    <property type="entry name" value="HGLS"/>
</dbReference>
<sequence length="305" mass="35506">MLNRVKNYIFSQLWESYSTHLTELSTIQSYIQKHFQEELIRDHFALIDLPGPCTGMDTLSCLFSYLGYRPRGQDYLAEKQNNFRWLSEEISLETLATEASPQIVVADFRREALTPNVLKIIDYYVGFAKPLDTEQLKFLHYRTLQQDEQAATELSKFILNYLQSRDWPLPTVQEYEIVKNQNELLAWVLVMGRQVNHFAWSIHLSNSFSQLKLFNQFLSATLNISLNQKGGLIKGNINKGIEQSSTQPAIKSIKLTDGVIDLSDRFIEFVWRYPKKAGVKRRWHDYFTGFVADNADRVVESLYLK</sequence>
<dbReference type="Proteomes" id="UP000183924">
    <property type="component" value="Unassembled WGS sequence"/>
</dbReference>
<dbReference type="PANTHER" id="PTHR31136">
    <property type="entry name" value="DUF1338 DOMAIN-CONTAINING PROTEIN"/>
    <property type="match status" value="1"/>
</dbReference>
<dbReference type="PANTHER" id="PTHR31136:SF5">
    <property type="entry name" value="2-OXOADIPATE DIOXYGENASE_DECARBOXYLASE, CHLOROPLASTIC"/>
    <property type="match status" value="1"/>
</dbReference>
<keyword evidence="3" id="KW-0560">Oxidoreductase</keyword>
<dbReference type="SMART" id="SM01150">
    <property type="entry name" value="DUF1338"/>
    <property type="match status" value="1"/>
</dbReference>
<dbReference type="STRING" id="1225476.A1D18_01615"/>
<name>A0A1J8NKE1_9COXI</name>
<evidence type="ECO:0000256" key="2">
    <source>
        <dbReference type="ARBA" id="ARBA00022964"/>
    </source>
</evidence>
<organism evidence="8 9">
    <name type="scientific">Candidatus Rickettsiella isopodorum</name>
    <dbReference type="NCBI Taxonomy" id="1225476"/>
    <lineage>
        <taxon>Bacteria</taxon>
        <taxon>Pseudomonadati</taxon>
        <taxon>Pseudomonadota</taxon>
        <taxon>Gammaproteobacteria</taxon>
        <taxon>Legionellales</taxon>
        <taxon>Coxiellaceae</taxon>
        <taxon>Rickettsiella</taxon>
    </lineage>
</organism>
<comment type="cofactor">
    <cofactor evidence="1">
        <name>Fe(2+)</name>
        <dbReference type="ChEBI" id="CHEBI:29033"/>
    </cofactor>
</comment>
<reference evidence="8 9" key="1">
    <citation type="submission" date="2016-03" db="EMBL/GenBank/DDBJ databases">
        <title>Comparative genomics of Rickettsiella.</title>
        <authorList>
            <person name="Chandler C."/>
            <person name="Wang Y."/>
        </authorList>
    </citation>
    <scope>NUCLEOTIDE SEQUENCE [LARGE SCALE GENOMIC DNA]</scope>
    <source>
        <strain evidence="8 9">RCFS May 2013</strain>
    </source>
</reference>
<evidence type="ECO:0000256" key="1">
    <source>
        <dbReference type="ARBA" id="ARBA00001954"/>
    </source>
</evidence>
<dbReference type="CDD" id="cd16350">
    <property type="entry name" value="VOC_like"/>
    <property type="match status" value="1"/>
</dbReference>